<feature type="binding site" evidence="1">
    <location>
        <position position="9"/>
    </location>
    <ligand>
        <name>a divalent metal cation</name>
        <dbReference type="ChEBI" id="CHEBI:60240"/>
        <label>1</label>
    </ligand>
</feature>
<keyword evidence="2" id="KW-0378">Hydrolase</keyword>
<feature type="binding site" evidence="1">
    <location>
        <position position="129"/>
    </location>
    <ligand>
        <name>a divalent metal cation</name>
        <dbReference type="ChEBI" id="CHEBI:60240"/>
        <label>2</label>
    </ligand>
</feature>
<dbReference type="PANTHER" id="PTHR46124">
    <property type="entry name" value="D-AMINOACYL-TRNA DEACYLASE"/>
    <property type="match status" value="1"/>
</dbReference>
<feature type="binding site" evidence="1">
    <location>
        <position position="89"/>
    </location>
    <ligand>
        <name>a divalent metal cation</name>
        <dbReference type="ChEBI" id="CHEBI:60240"/>
        <label>1</label>
    </ligand>
</feature>
<keyword evidence="1" id="KW-0479">Metal-binding</keyword>
<feature type="binding site" evidence="1">
    <location>
        <position position="155"/>
    </location>
    <ligand>
        <name>a divalent metal cation</name>
        <dbReference type="ChEBI" id="CHEBI:60240"/>
        <label>2</label>
    </ligand>
</feature>
<evidence type="ECO:0000313" key="3">
    <source>
        <dbReference type="Proteomes" id="UP000746751"/>
    </source>
</evidence>
<reference evidence="2" key="1">
    <citation type="journal article" date="2021" name="PeerJ">
        <title>Extensive microbial diversity within the chicken gut microbiome revealed by metagenomics and culture.</title>
        <authorList>
            <person name="Gilroy R."/>
            <person name="Ravi A."/>
            <person name="Getino M."/>
            <person name="Pursley I."/>
            <person name="Horton D.L."/>
            <person name="Alikhan N.F."/>
            <person name="Baker D."/>
            <person name="Gharbi K."/>
            <person name="Hall N."/>
            <person name="Watson M."/>
            <person name="Adriaenssens E.M."/>
            <person name="Foster-Nyarko E."/>
            <person name="Jarju S."/>
            <person name="Secka A."/>
            <person name="Antonio M."/>
            <person name="Oren A."/>
            <person name="Chaudhuri R.R."/>
            <person name="La Ragione R."/>
            <person name="Hildebrand F."/>
            <person name="Pallen M.J."/>
        </authorList>
    </citation>
    <scope>NUCLEOTIDE SEQUENCE</scope>
    <source>
        <strain evidence="2">ChiGjej2B2-7701</strain>
    </source>
</reference>
<comment type="caution">
    <text evidence="2">The sequence shown here is derived from an EMBL/GenBank/DDBJ whole genome shotgun (WGS) entry which is preliminary data.</text>
</comment>
<feature type="binding site" evidence="1">
    <location>
        <position position="7"/>
    </location>
    <ligand>
        <name>a divalent metal cation</name>
        <dbReference type="ChEBI" id="CHEBI:60240"/>
        <label>1</label>
    </ligand>
</feature>
<name>A0A921ITY9_9ACTN</name>
<dbReference type="Pfam" id="PF01026">
    <property type="entry name" value="TatD_DNase"/>
    <property type="match status" value="1"/>
</dbReference>
<proteinExistence type="predicted"/>
<sequence length="252" mass="27394">MRFVDMHCHLGLMRDGLACAREAKARGIGILDASVTPAGYSASREAYAACPNVRVAAGLHPWWLSDGTCGDADVDALVELVSDTPCVGEVGLDFSTKHLPSKDAQVRAFTRVARACAEHPLDGRLLTIHAVRSADTVLDILEETGLVRESVCIFHWFSGTSDELARARRAGCWFSINAHMLATRKGREYARIVPEDRLLLETDAPPSNAAFGCAELERELADTSERLAAIRHADARELACRIAERSAALLDL</sequence>
<accession>A0A921ITY9</accession>
<reference evidence="2" key="2">
    <citation type="submission" date="2021-09" db="EMBL/GenBank/DDBJ databases">
        <authorList>
            <person name="Gilroy R."/>
        </authorList>
    </citation>
    <scope>NUCLEOTIDE SEQUENCE</scope>
    <source>
        <strain evidence="2">ChiGjej2B2-7701</strain>
    </source>
</reference>
<dbReference type="AlphaFoldDB" id="A0A921ITY9"/>
<dbReference type="GO" id="GO:0046872">
    <property type="term" value="F:metal ion binding"/>
    <property type="evidence" value="ECO:0007669"/>
    <property type="project" value="UniProtKB-KW"/>
</dbReference>
<dbReference type="EMBL" id="DYVF01000071">
    <property type="protein sequence ID" value="HJG32033.1"/>
    <property type="molecule type" value="Genomic_DNA"/>
</dbReference>
<dbReference type="PANTHER" id="PTHR46124:SF2">
    <property type="entry name" value="D-AMINOACYL-TRNA DEACYLASE"/>
    <property type="match status" value="1"/>
</dbReference>
<evidence type="ECO:0000313" key="2">
    <source>
        <dbReference type="EMBL" id="HJG32033.1"/>
    </source>
</evidence>
<dbReference type="SUPFAM" id="SSF51556">
    <property type="entry name" value="Metallo-dependent hydrolases"/>
    <property type="match status" value="1"/>
</dbReference>
<evidence type="ECO:0000256" key="1">
    <source>
        <dbReference type="PIRSR" id="PIRSR005902-1"/>
    </source>
</evidence>
<dbReference type="Gene3D" id="3.20.20.140">
    <property type="entry name" value="Metal-dependent hydrolases"/>
    <property type="match status" value="1"/>
</dbReference>
<dbReference type="InterPro" id="IPR001130">
    <property type="entry name" value="TatD-like"/>
</dbReference>
<protein>
    <submittedName>
        <fullName evidence="2">TatD family hydrolase</fullName>
    </submittedName>
</protein>
<dbReference type="PIRSF" id="PIRSF005902">
    <property type="entry name" value="DNase_TatD"/>
    <property type="match status" value="1"/>
</dbReference>
<organism evidence="2 3">
    <name type="scientific">Collinsella ihumii</name>
    <dbReference type="NCBI Taxonomy" id="1720204"/>
    <lineage>
        <taxon>Bacteria</taxon>
        <taxon>Bacillati</taxon>
        <taxon>Actinomycetota</taxon>
        <taxon>Coriobacteriia</taxon>
        <taxon>Coriobacteriales</taxon>
        <taxon>Coriobacteriaceae</taxon>
        <taxon>Collinsella</taxon>
    </lineage>
</organism>
<feature type="binding site" evidence="1">
    <location>
        <position position="203"/>
    </location>
    <ligand>
        <name>a divalent metal cation</name>
        <dbReference type="ChEBI" id="CHEBI:60240"/>
        <label>1</label>
    </ligand>
</feature>
<gene>
    <name evidence="2" type="ORF">K8U80_11680</name>
</gene>
<dbReference type="Proteomes" id="UP000746751">
    <property type="component" value="Unassembled WGS sequence"/>
</dbReference>
<dbReference type="GO" id="GO:0016788">
    <property type="term" value="F:hydrolase activity, acting on ester bonds"/>
    <property type="evidence" value="ECO:0007669"/>
    <property type="project" value="InterPro"/>
</dbReference>
<dbReference type="InterPro" id="IPR032466">
    <property type="entry name" value="Metal_Hydrolase"/>
</dbReference>